<proteinExistence type="predicted"/>
<dbReference type="OrthoDB" id="9781481at2"/>
<accession>K6ECT9</accession>
<keyword evidence="1" id="KW-0255">Endonuclease</keyword>
<comment type="caution">
    <text evidence="1">The sequence shown here is derived from an EMBL/GenBank/DDBJ whole genome shotgun (WGS) entry which is preliminary data.</text>
</comment>
<dbReference type="Gene3D" id="3.40.50.300">
    <property type="entry name" value="P-loop containing nucleotide triphosphate hydrolases"/>
    <property type="match status" value="1"/>
</dbReference>
<protein>
    <submittedName>
        <fullName evidence="1">GTPase subunit of restriction endonuclease-like protein</fullName>
    </submittedName>
</protein>
<dbReference type="InterPro" id="IPR027417">
    <property type="entry name" value="P-loop_NTPase"/>
</dbReference>
<dbReference type="PATRIC" id="fig|1117379.3.peg.507"/>
<organism evidence="1 2">
    <name type="scientific">Neobacillus bataviensis LMG 21833</name>
    <dbReference type="NCBI Taxonomy" id="1117379"/>
    <lineage>
        <taxon>Bacteria</taxon>
        <taxon>Bacillati</taxon>
        <taxon>Bacillota</taxon>
        <taxon>Bacilli</taxon>
        <taxon>Bacillales</taxon>
        <taxon>Bacillaceae</taxon>
        <taxon>Neobacillus</taxon>
    </lineage>
</organism>
<keyword evidence="1" id="KW-0540">Nuclease</keyword>
<dbReference type="GO" id="GO:0004519">
    <property type="term" value="F:endonuclease activity"/>
    <property type="evidence" value="ECO:0007669"/>
    <property type="project" value="UniProtKB-KW"/>
</dbReference>
<dbReference type="AlphaFoldDB" id="K6ECT9"/>
<dbReference type="STRING" id="1117379.BABA_02417"/>
<evidence type="ECO:0000313" key="1">
    <source>
        <dbReference type="EMBL" id="EKN71261.1"/>
    </source>
</evidence>
<evidence type="ECO:0000313" key="2">
    <source>
        <dbReference type="Proteomes" id="UP000006316"/>
    </source>
</evidence>
<dbReference type="RefSeq" id="WP_007083526.1">
    <property type="nucleotide sequence ID" value="NZ_AJLS01000013.1"/>
</dbReference>
<sequence>MDIKLLQEIYESDAIQRNQGILDEVQPFLRGLLNQFIERAGKRFPELYKFTVRGYESTLRTTITDLKNPKYAEKKQHYGVRGFVELVDESYFVEPYYELLLPKLNLELDLAKKRLKINTYTDFYPLQVGIKKGNADSFRKIIQDLNEGIDIYLQKDDSLIEKNHFIDELIKYDKKRLRPHVGFGKIILLEDHINTEQVIEQMEVMYEDLQDLFNYLQEEAAIHRQAIHFFELFKNSKGNYNIDLFNNTYQVEIGPTHKEKTYFFQQTFSVFQNEQLITKGAFDFLTRDQLYARETFGINVFKNNFKYFQVRSIIQGDKKEQIYLTKAFHMQNASEQNESLQTKLIEVLRQEGFEMDGKKFYVGTYDNNKMEFTESTDTIQLRLIKAALIFAKIRGVFQVSNSHTDIILNELEQSDNDVKVYESDLNLEAIMDAIHDSSLTYSMEVIRDFHLNLTSLDDKHFVILNGISGTGKTQLCKQYANAVYNIGAEEVNPYLRIIQVRPDWMDATNLFGYYSSFEKRYMKTEFLDMLLCANHEQDKPHFVVLDEMNLARVEYYLSGYLSAVESKTPIYLHSEESLDGIPKELSIPPNFYLIGTINVDETTHAISDKVLDRAFVMTLSDVDLESFWNKQDVAVQQLLGKEWGLLTECHNMLLDYDLHFGYRTLSEIIAKLQKNKELPEIYQMGSEEAVDRSIAEKILPKIRGDERIEGLLVNWLEWASHHFGEKGETTRHLERMRKELERYGAIQFWR</sequence>
<dbReference type="EMBL" id="AJLS01000013">
    <property type="protein sequence ID" value="EKN71261.1"/>
    <property type="molecule type" value="Genomic_DNA"/>
</dbReference>
<keyword evidence="2" id="KW-1185">Reference proteome</keyword>
<name>K6ECT9_9BACI</name>
<dbReference type="Proteomes" id="UP000006316">
    <property type="component" value="Unassembled WGS sequence"/>
</dbReference>
<dbReference type="SUPFAM" id="SSF52540">
    <property type="entry name" value="P-loop containing nucleoside triphosphate hydrolases"/>
    <property type="match status" value="1"/>
</dbReference>
<gene>
    <name evidence="1" type="ORF">BABA_02417</name>
</gene>
<keyword evidence="1" id="KW-0378">Hydrolase</keyword>
<dbReference type="eggNOG" id="COG1401">
    <property type="taxonomic scope" value="Bacteria"/>
</dbReference>
<reference evidence="1 2" key="1">
    <citation type="journal article" date="2012" name="Front. Microbiol.">
        <title>Redundancy and modularity in membrane-associated dissimilatory nitrate reduction in Bacillus.</title>
        <authorList>
            <person name="Heylen K."/>
            <person name="Keltjens J."/>
        </authorList>
    </citation>
    <scope>NUCLEOTIDE SEQUENCE [LARGE SCALE GENOMIC DNA]</scope>
    <source>
        <strain evidence="2">LMG 21833T</strain>
    </source>
</reference>